<keyword evidence="1" id="KW-0175">Coiled coil</keyword>
<dbReference type="RefSeq" id="WP_271191651.1">
    <property type="nucleotide sequence ID" value="NZ_CP115667.1"/>
</dbReference>
<name>A0ABY7QTK4_9FIRM</name>
<sequence>MKKSFEYFKADPAGNGTGFVISPVYPGYRRAYAKAIMAKDPTIEQVGFISPSYDSAPLRMEMMGSEFCANATRAYGLYSAGFYDTKGDVKLAVYVSGVDHPVDVIVNQEEQTAYVKVEGPFQVESLEVAGASYPVVVMPGITHMIVESNEDEAFVNQALEKLVGAFDASAYGIIFLNRESTAIVPYIHVPAAETKVLEGSCASGSVAAAVILNDKDDPDFEVVIHNPRGDLEVYADDTETKGYIIGGLVTLGETETVTITISKEEVDRVRLEHKKELEALEEQEASAADEK</sequence>
<evidence type="ECO:0000256" key="1">
    <source>
        <dbReference type="SAM" id="Coils"/>
    </source>
</evidence>
<feature type="coiled-coil region" evidence="1">
    <location>
        <begin position="263"/>
        <end position="290"/>
    </location>
</feature>
<accession>A0ABY7QTK4</accession>
<protein>
    <recommendedName>
        <fullName evidence="4">Diaminopimelate epimerase</fullName>
    </recommendedName>
</protein>
<dbReference type="Pfam" id="PF26317">
    <property type="entry name" value="CntK_N"/>
    <property type="match status" value="1"/>
</dbReference>
<evidence type="ECO:0000313" key="3">
    <source>
        <dbReference type="Proteomes" id="UP001210339"/>
    </source>
</evidence>
<reference evidence="2 3" key="1">
    <citation type="submission" date="2023-01" db="EMBL/GenBank/DDBJ databases">
        <authorList>
            <person name="Lee S.H."/>
            <person name="Jung H.S."/>
            <person name="Yun J.U."/>
        </authorList>
    </citation>
    <scope>NUCLEOTIDE SEQUENCE [LARGE SCALE GENOMIC DNA]</scope>
    <source>
        <strain evidence="2 3">CBA3646</strain>
    </source>
</reference>
<evidence type="ECO:0000313" key="2">
    <source>
        <dbReference type="EMBL" id="WBW50120.1"/>
    </source>
</evidence>
<evidence type="ECO:0008006" key="4">
    <source>
        <dbReference type="Google" id="ProtNLM"/>
    </source>
</evidence>
<dbReference type="EMBL" id="CP115667">
    <property type="protein sequence ID" value="WBW50120.1"/>
    <property type="molecule type" value="Genomic_DNA"/>
</dbReference>
<proteinExistence type="predicted"/>
<gene>
    <name evidence="2" type="ORF">O6R05_00740</name>
</gene>
<dbReference type="Proteomes" id="UP001210339">
    <property type="component" value="Chromosome"/>
</dbReference>
<dbReference type="InterPro" id="IPR058944">
    <property type="entry name" value="CntK-like"/>
</dbReference>
<organism evidence="2 3">
    <name type="scientific">Peptoniphilus equinus</name>
    <dbReference type="NCBI Taxonomy" id="3016343"/>
    <lineage>
        <taxon>Bacteria</taxon>
        <taxon>Bacillati</taxon>
        <taxon>Bacillota</taxon>
        <taxon>Tissierellia</taxon>
        <taxon>Tissierellales</taxon>
        <taxon>Peptoniphilaceae</taxon>
        <taxon>Peptoniphilus</taxon>
    </lineage>
</organism>
<keyword evidence="3" id="KW-1185">Reference proteome</keyword>